<dbReference type="NCBIfam" id="TIGR00745">
    <property type="entry name" value="apbA_panE"/>
    <property type="match status" value="1"/>
</dbReference>
<comment type="similarity">
    <text evidence="1 4">Belongs to the ketopantoate reductase family.</text>
</comment>
<dbReference type="InterPro" id="IPR013752">
    <property type="entry name" value="KPA_reductase"/>
</dbReference>
<dbReference type="GO" id="GO:0005737">
    <property type="term" value="C:cytoplasm"/>
    <property type="evidence" value="ECO:0007669"/>
    <property type="project" value="TreeGrafter"/>
</dbReference>
<dbReference type="Proteomes" id="UP000824056">
    <property type="component" value="Unassembled WGS sequence"/>
</dbReference>
<evidence type="ECO:0000259" key="6">
    <source>
        <dbReference type="Pfam" id="PF08546"/>
    </source>
</evidence>
<evidence type="ECO:0000259" key="5">
    <source>
        <dbReference type="Pfam" id="PF02558"/>
    </source>
</evidence>
<feature type="domain" description="Ketopantoate reductase N-terminal" evidence="5">
    <location>
        <begin position="7"/>
        <end position="156"/>
    </location>
</feature>
<gene>
    <name evidence="7" type="ORF">H9809_09680</name>
</gene>
<dbReference type="SUPFAM" id="SSF51735">
    <property type="entry name" value="NAD(P)-binding Rossmann-fold domains"/>
    <property type="match status" value="1"/>
</dbReference>
<sequence length="315" mass="35664">MNKNLKITVVGIGGVGGYVGGMLAKRYPDITLVARGKRRESLQEKGLRLHSGLNGEIEVRPGRIVESAEEIQEIQDMVIICVKNYSLEEVCQSLKGCIGQNTLVLPIMNGADTGERAQRFLGRGIVIDSVIYITAFSNPDYSVTQIGKYAEIQIGLREETPEKKEALQTAWECMKEAGLDCHISQDIQAAVWEKYIFNCGYNVITTYYMAMVEELWKDQEKCKEFRQLMEEAYQVAMAKHIHIREGYVDSKYDRFMHLDVGSTSSMKRDFEGGKASELETFSGYLVSEAERLQVPVPLSEKIYQDLKQRSIGFRI</sequence>
<evidence type="ECO:0000313" key="7">
    <source>
        <dbReference type="EMBL" id="HIZ66150.1"/>
    </source>
</evidence>
<dbReference type="InterPro" id="IPR051402">
    <property type="entry name" value="KPR-Related"/>
</dbReference>
<protein>
    <recommendedName>
        <fullName evidence="4">2-dehydropantoate 2-reductase</fullName>
        <ecNumber evidence="4">1.1.1.169</ecNumber>
    </recommendedName>
    <alternativeName>
        <fullName evidence="4">Ketopantoate reductase</fullName>
    </alternativeName>
</protein>
<dbReference type="InterPro" id="IPR003710">
    <property type="entry name" value="ApbA"/>
</dbReference>
<organism evidence="7 8">
    <name type="scientific">Candidatus Blautia pullicola</name>
    <dbReference type="NCBI Taxonomy" id="2838498"/>
    <lineage>
        <taxon>Bacteria</taxon>
        <taxon>Bacillati</taxon>
        <taxon>Bacillota</taxon>
        <taxon>Clostridia</taxon>
        <taxon>Lachnospirales</taxon>
        <taxon>Lachnospiraceae</taxon>
        <taxon>Blautia</taxon>
    </lineage>
</organism>
<dbReference type="InterPro" id="IPR036291">
    <property type="entry name" value="NAD(P)-bd_dom_sf"/>
</dbReference>
<dbReference type="PANTHER" id="PTHR21708">
    <property type="entry name" value="PROBABLE 2-DEHYDROPANTOATE 2-REDUCTASE"/>
    <property type="match status" value="1"/>
</dbReference>
<dbReference type="InterPro" id="IPR008927">
    <property type="entry name" value="6-PGluconate_DH-like_C_sf"/>
</dbReference>
<evidence type="ECO:0000256" key="3">
    <source>
        <dbReference type="ARBA" id="ARBA00023002"/>
    </source>
</evidence>
<comment type="catalytic activity">
    <reaction evidence="4">
        <text>(R)-pantoate + NADP(+) = 2-dehydropantoate + NADPH + H(+)</text>
        <dbReference type="Rhea" id="RHEA:16233"/>
        <dbReference type="ChEBI" id="CHEBI:11561"/>
        <dbReference type="ChEBI" id="CHEBI:15378"/>
        <dbReference type="ChEBI" id="CHEBI:15980"/>
        <dbReference type="ChEBI" id="CHEBI:57783"/>
        <dbReference type="ChEBI" id="CHEBI:58349"/>
        <dbReference type="EC" id="1.1.1.169"/>
    </reaction>
</comment>
<evidence type="ECO:0000256" key="2">
    <source>
        <dbReference type="ARBA" id="ARBA00022857"/>
    </source>
</evidence>
<evidence type="ECO:0000313" key="8">
    <source>
        <dbReference type="Proteomes" id="UP000824056"/>
    </source>
</evidence>
<dbReference type="PANTHER" id="PTHR21708:SF26">
    <property type="entry name" value="2-DEHYDROPANTOATE 2-REDUCTASE"/>
    <property type="match status" value="1"/>
</dbReference>
<keyword evidence="4" id="KW-0566">Pantothenate biosynthesis</keyword>
<name>A0A9D2FSQ7_9FIRM</name>
<dbReference type="Gene3D" id="3.40.50.720">
    <property type="entry name" value="NAD(P)-binding Rossmann-like Domain"/>
    <property type="match status" value="1"/>
</dbReference>
<comment type="pathway">
    <text evidence="4">Cofactor biosynthesis; (R)-pantothenate biosynthesis; (R)-pantoate from 3-methyl-2-oxobutanoate: step 2/2.</text>
</comment>
<dbReference type="GO" id="GO:0008677">
    <property type="term" value="F:2-dehydropantoate 2-reductase activity"/>
    <property type="evidence" value="ECO:0007669"/>
    <property type="project" value="UniProtKB-EC"/>
</dbReference>
<dbReference type="Pfam" id="PF08546">
    <property type="entry name" value="ApbA_C"/>
    <property type="match status" value="1"/>
</dbReference>
<dbReference type="InterPro" id="IPR013328">
    <property type="entry name" value="6PGD_dom2"/>
</dbReference>
<dbReference type="Pfam" id="PF02558">
    <property type="entry name" value="ApbA"/>
    <property type="match status" value="1"/>
</dbReference>
<dbReference type="Gene3D" id="1.10.1040.10">
    <property type="entry name" value="N-(1-d-carboxylethyl)-l-norvaline Dehydrogenase, domain 2"/>
    <property type="match status" value="1"/>
</dbReference>
<evidence type="ECO:0000256" key="1">
    <source>
        <dbReference type="ARBA" id="ARBA00007870"/>
    </source>
</evidence>
<reference evidence="7" key="2">
    <citation type="submission" date="2021-04" db="EMBL/GenBank/DDBJ databases">
        <authorList>
            <person name="Gilroy R."/>
        </authorList>
    </citation>
    <scope>NUCLEOTIDE SEQUENCE</scope>
    <source>
        <strain evidence="7">1068</strain>
    </source>
</reference>
<keyword evidence="2 4" id="KW-0521">NADP</keyword>
<reference evidence="7" key="1">
    <citation type="journal article" date="2021" name="PeerJ">
        <title>Extensive microbial diversity within the chicken gut microbiome revealed by metagenomics and culture.</title>
        <authorList>
            <person name="Gilroy R."/>
            <person name="Ravi A."/>
            <person name="Getino M."/>
            <person name="Pursley I."/>
            <person name="Horton D.L."/>
            <person name="Alikhan N.F."/>
            <person name="Baker D."/>
            <person name="Gharbi K."/>
            <person name="Hall N."/>
            <person name="Watson M."/>
            <person name="Adriaenssens E.M."/>
            <person name="Foster-Nyarko E."/>
            <person name="Jarju S."/>
            <person name="Secka A."/>
            <person name="Antonio M."/>
            <person name="Oren A."/>
            <person name="Chaudhuri R.R."/>
            <person name="La Ragione R."/>
            <person name="Hildebrand F."/>
            <person name="Pallen M.J."/>
        </authorList>
    </citation>
    <scope>NUCLEOTIDE SEQUENCE</scope>
    <source>
        <strain evidence="7">1068</strain>
    </source>
</reference>
<keyword evidence="3 4" id="KW-0560">Oxidoreductase</keyword>
<comment type="function">
    <text evidence="4">Catalyzes the NADPH-dependent reduction of ketopantoate into pantoic acid.</text>
</comment>
<feature type="domain" description="Ketopantoate reductase C-terminal" evidence="6">
    <location>
        <begin position="186"/>
        <end position="308"/>
    </location>
</feature>
<comment type="caution">
    <text evidence="7">The sequence shown here is derived from an EMBL/GenBank/DDBJ whole genome shotgun (WGS) entry which is preliminary data.</text>
</comment>
<dbReference type="EMBL" id="DXBG01000229">
    <property type="protein sequence ID" value="HIZ66150.1"/>
    <property type="molecule type" value="Genomic_DNA"/>
</dbReference>
<dbReference type="AlphaFoldDB" id="A0A9D2FSQ7"/>
<dbReference type="InterPro" id="IPR013332">
    <property type="entry name" value="KPR_N"/>
</dbReference>
<dbReference type="GO" id="GO:0015940">
    <property type="term" value="P:pantothenate biosynthetic process"/>
    <property type="evidence" value="ECO:0007669"/>
    <property type="project" value="UniProtKB-KW"/>
</dbReference>
<dbReference type="SUPFAM" id="SSF48179">
    <property type="entry name" value="6-phosphogluconate dehydrogenase C-terminal domain-like"/>
    <property type="match status" value="1"/>
</dbReference>
<evidence type="ECO:0000256" key="4">
    <source>
        <dbReference type="RuleBase" id="RU362068"/>
    </source>
</evidence>
<accession>A0A9D2FSQ7</accession>
<proteinExistence type="inferred from homology"/>
<dbReference type="EC" id="1.1.1.169" evidence="4"/>